<dbReference type="EMBL" id="UINC01056855">
    <property type="protein sequence ID" value="SVB77377.1"/>
    <property type="molecule type" value="Genomic_DNA"/>
</dbReference>
<evidence type="ECO:0000256" key="1">
    <source>
        <dbReference type="SAM" id="Phobius"/>
    </source>
</evidence>
<organism evidence="2">
    <name type="scientific">marine metagenome</name>
    <dbReference type="NCBI Taxonomy" id="408172"/>
    <lineage>
        <taxon>unclassified sequences</taxon>
        <taxon>metagenomes</taxon>
        <taxon>ecological metagenomes</taxon>
    </lineage>
</organism>
<feature type="non-terminal residue" evidence="2">
    <location>
        <position position="1"/>
    </location>
</feature>
<reference evidence="2" key="1">
    <citation type="submission" date="2018-05" db="EMBL/GenBank/DDBJ databases">
        <authorList>
            <person name="Lanie J.A."/>
            <person name="Ng W.-L."/>
            <person name="Kazmierczak K.M."/>
            <person name="Andrzejewski T.M."/>
            <person name="Davidsen T.M."/>
            <person name="Wayne K.J."/>
            <person name="Tettelin H."/>
            <person name="Glass J.I."/>
            <person name="Rusch D."/>
            <person name="Podicherti R."/>
            <person name="Tsui H.-C.T."/>
            <person name="Winkler M.E."/>
        </authorList>
    </citation>
    <scope>NUCLEOTIDE SEQUENCE</scope>
</reference>
<dbReference type="AlphaFoldDB" id="A0A382GRW4"/>
<keyword evidence="1" id="KW-1133">Transmembrane helix</keyword>
<gene>
    <name evidence="2" type="ORF">METZ01_LOCUS230231</name>
</gene>
<protein>
    <submittedName>
        <fullName evidence="2">Uncharacterized protein</fullName>
    </submittedName>
</protein>
<name>A0A382GRW4_9ZZZZ</name>
<accession>A0A382GRW4</accession>
<proteinExistence type="predicted"/>
<feature type="transmembrane region" description="Helical" evidence="1">
    <location>
        <begin position="19"/>
        <end position="40"/>
    </location>
</feature>
<sequence length="54" mass="6162">TKATLITGWFMHLKFETRFIMLCLVLGTLLTAAFLVFLLVPDGIDANRMTEYPQ</sequence>
<keyword evidence="1" id="KW-0812">Transmembrane</keyword>
<evidence type="ECO:0000313" key="2">
    <source>
        <dbReference type="EMBL" id="SVB77377.1"/>
    </source>
</evidence>
<keyword evidence="1" id="KW-0472">Membrane</keyword>